<dbReference type="InterPro" id="IPR036388">
    <property type="entry name" value="WH-like_DNA-bd_sf"/>
</dbReference>
<evidence type="ECO:0000256" key="1">
    <source>
        <dbReference type="ARBA" id="ARBA00022741"/>
    </source>
</evidence>
<proteinExistence type="predicted"/>
<dbReference type="Gene3D" id="1.10.10.10">
    <property type="entry name" value="Winged helix-like DNA-binding domain superfamily/Winged helix DNA-binding domain"/>
    <property type="match status" value="1"/>
</dbReference>
<accession>A0ABV5JLB8</accession>
<evidence type="ECO:0000256" key="2">
    <source>
        <dbReference type="ARBA" id="ARBA00022840"/>
    </source>
</evidence>
<dbReference type="CDD" id="cd06170">
    <property type="entry name" value="LuxR_C_like"/>
    <property type="match status" value="1"/>
</dbReference>
<dbReference type="RefSeq" id="WP_380022882.1">
    <property type="nucleotide sequence ID" value="NZ_JBHMDY010000001.1"/>
</dbReference>
<evidence type="ECO:0000259" key="4">
    <source>
        <dbReference type="PROSITE" id="PS50043"/>
    </source>
</evidence>
<organism evidence="5 6">
    <name type="scientific">Dietzia aerolata</name>
    <dbReference type="NCBI Taxonomy" id="595984"/>
    <lineage>
        <taxon>Bacteria</taxon>
        <taxon>Bacillati</taxon>
        <taxon>Actinomycetota</taxon>
        <taxon>Actinomycetes</taxon>
        <taxon>Mycobacteriales</taxon>
        <taxon>Dietziaceae</taxon>
        <taxon>Dietzia</taxon>
    </lineage>
</organism>
<evidence type="ECO:0000256" key="3">
    <source>
        <dbReference type="SAM" id="MobiDB-lite"/>
    </source>
</evidence>
<dbReference type="PANTHER" id="PTHR16305:SF35">
    <property type="entry name" value="TRANSCRIPTIONAL ACTIVATOR DOMAIN"/>
    <property type="match status" value="1"/>
</dbReference>
<comment type="caution">
    <text evidence="5">The sequence shown here is derived from an EMBL/GenBank/DDBJ whole genome shotgun (WGS) entry which is preliminary data.</text>
</comment>
<keyword evidence="6" id="KW-1185">Reference proteome</keyword>
<protein>
    <submittedName>
        <fullName evidence="5">LuxR C-terminal-related transcriptional regulator</fullName>
    </submittedName>
</protein>
<feature type="region of interest" description="Disordered" evidence="3">
    <location>
        <begin position="86"/>
        <end position="144"/>
    </location>
</feature>
<feature type="compositionally biased region" description="Low complexity" evidence="3">
    <location>
        <begin position="101"/>
        <end position="125"/>
    </location>
</feature>
<dbReference type="PROSITE" id="PS50043">
    <property type="entry name" value="HTH_LUXR_2"/>
    <property type="match status" value="1"/>
</dbReference>
<dbReference type="InterPro" id="IPR016032">
    <property type="entry name" value="Sig_transdc_resp-reg_C-effctor"/>
</dbReference>
<dbReference type="InterPro" id="IPR041664">
    <property type="entry name" value="AAA_16"/>
</dbReference>
<dbReference type="InterPro" id="IPR011990">
    <property type="entry name" value="TPR-like_helical_dom_sf"/>
</dbReference>
<keyword evidence="2" id="KW-0067">ATP-binding</keyword>
<sequence length="974" mass="103635">MTSITSLPRHSRHRAVDRLRAIHGAVARSTSTIVVVSASDGGGKSHLVDSVLGQLTGVTAVLVRALPWEKDSRWVVANRVLDRLPRPATDLPRRPAVEFSTPGTPADPGAPADPGTGAGAPADPADPADPDRQDFDPAAGAHSDSAGLVDDLARSLTAAGSGTVIVIDDAEYCDPDSLRALASALEAAGRSSALLVLTLGSPAHGPSAALCAQLARETVRLGPLDQSEIRELVATRTGREPSAAAARQLLEFTGGEAGAVATVVDEAPDSWWASPFSVPPLPASVERQTAALLADMDPAHRGVLEAAAVMLPPVTLSSLAALIAARTGAAPDQAVVTSALDLAHESGLARLDLSPGAAEIFYHSPLLRAAVLRSLTPSALLELHALAAGVAEQRGDVDDALEHRASVSTGPDPDLSERLRDRALEHARAGRWNDAGRAFLTAAALAPDTDTARRLHIDGIDALINAGRISEARDLSHALERVRRDPRRDAVLGSLALHLGHAREAEAQLDRALHAGAEEKSNAPAADPVPLELAQKYVVHSLCEWRPDRIRHWAAIVTDSPTRDRPEIEEARAIELLAGAIDGSGYTGPPIDDQLAGLAPAVAQRFEMATGWIALARDDVESARRHLGSAVPTADVSGSARISLWAQAWLARTLTIRGEWDDALRVVDTAARRVDDLELDLLAPVIHWSGAVIRSMRGDHLGAAAHLRSLTTSIDAYPVQVIPSAMARMQVAAASGDYTSVRLAAEPLVALSESMDIDQPGFWPWHDLYAHALVLGGRLDEAESLIGSSESRAEAQRHRSTLARLGAVRARIAAVRGDVDECNRIFRRSLEHLDGLAMPYYSARMHFGYGQTLRRAGRRRDAHLALGTARDIYEQLGARAYVERCDRERRAGGVDVTRTGGNSTLTPQERAVATLVADGRTNAQAAEELFLSVKTVQYHLTRIYSKLGINGRTELAVYVSRNAEPFSPDPPGDL</sequence>
<dbReference type="Pfam" id="PF00196">
    <property type="entry name" value="GerE"/>
    <property type="match status" value="1"/>
</dbReference>
<dbReference type="SUPFAM" id="SSF52540">
    <property type="entry name" value="P-loop containing nucleoside triphosphate hydrolases"/>
    <property type="match status" value="1"/>
</dbReference>
<dbReference type="Pfam" id="PF13191">
    <property type="entry name" value="AAA_16"/>
    <property type="match status" value="1"/>
</dbReference>
<dbReference type="PANTHER" id="PTHR16305">
    <property type="entry name" value="TESTICULAR SOLUBLE ADENYLYL CYCLASE"/>
    <property type="match status" value="1"/>
</dbReference>
<dbReference type="SUPFAM" id="SSF48452">
    <property type="entry name" value="TPR-like"/>
    <property type="match status" value="2"/>
</dbReference>
<gene>
    <name evidence="5" type="ORF">ACFFVD_01710</name>
</gene>
<name>A0ABV5JLB8_9ACTN</name>
<feature type="domain" description="HTH luxR-type" evidence="4">
    <location>
        <begin position="898"/>
        <end position="963"/>
    </location>
</feature>
<dbReference type="PRINTS" id="PR00038">
    <property type="entry name" value="HTHLUXR"/>
</dbReference>
<dbReference type="SMART" id="SM00421">
    <property type="entry name" value="HTH_LUXR"/>
    <property type="match status" value="1"/>
</dbReference>
<feature type="compositionally biased region" description="Basic and acidic residues" evidence="3">
    <location>
        <begin position="86"/>
        <end position="96"/>
    </location>
</feature>
<evidence type="ECO:0000313" key="6">
    <source>
        <dbReference type="Proteomes" id="UP001589700"/>
    </source>
</evidence>
<keyword evidence="1" id="KW-0547">Nucleotide-binding</keyword>
<dbReference type="InterPro" id="IPR000792">
    <property type="entry name" value="Tscrpt_reg_LuxR_C"/>
</dbReference>
<dbReference type="EMBL" id="JBHMDY010000001">
    <property type="protein sequence ID" value="MFB9258511.1"/>
    <property type="molecule type" value="Genomic_DNA"/>
</dbReference>
<dbReference type="SUPFAM" id="SSF46894">
    <property type="entry name" value="C-terminal effector domain of the bipartite response regulators"/>
    <property type="match status" value="1"/>
</dbReference>
<dbReference type="Gene3D" id="1.25.40.10">
    <property type="entry name" value="Tetratricopeptide repeat domain"/>
    <property type="match status" value="2"/>
</dbReference>
<reference evidence="5 6" key="1">
    <citation type="submission" date="2024-09" db="EMBL/GenBank/DDBJ databases">
        <authorList>
            <person name="Sun Q."/>
            <person name="Mori K."/>
        </authorList>
    </citation>
    <scope>NUCLEOTIDE SEQUENCE [LARGE SCALE GENOMIC DNA]</scope>
    <source>
        <strain evidence="5 6">CCM 7659</strain>
    </source>
</reference>
<dbReference type="Proteomes" id="UP001589700">
    <property type="component" value="Unassembled WGS sequence"/>
</dbReference>
<dbReference type="InterPro" id="IPR027417">
    <property type="entry name" value="P-loop_NTPase"/>
</dbReference>
<evidence type="ECO:0000313" key="5">
    <source>
        <dbReference type="EMBL" id="MFB9258511.1"/>
    </source>
</evidence>